<reference evidence="2 3" key="1">
    <citation type="submission" date="2019-01" db="EMBL/GenBank/DDBJ databases">
        <title>Nuclear Genome Assembly of the Microalgal Biofuel strain Nannochloropsis salina CCMP1776.</title>
        <authorList>
            <person name="Hovde B."/>
        </authorList>
    </citation>
    <scope>NUCLEOTIDE SEQUENCE [LARGE SCALE GENOMIC DNA]</scope>
    <source>
        <strain evidence="2 3">CCMP1776</strain>
    </source>
</reference>
<feature type="compositionally biased region" description="Polar residues" evidence="1">
    <location>
        <begin position="246"/>
        <end position="256"/>
    </location>
</feature>
<comment type="caution">
    <text evidence="2">The sequence shown here is derived from an EMBL/GenBank/DDBJ whole genome shotgun (WGS) entry which is preliminary data.</text>
</comment>
<feature type="compositionally biased region" description="Gly residues" evidence="1">
    <location>
        <begin position="317"/>
        <end position="330"/>
    </location>
</feature>
<dbReference type="AlphaFoldDB" id="A0A4D9CZL4"/>
<dbReference type="EMBL" id="SDOX01000018">
    <property type="protein sequence ID" value="TFJ84620.1"/>
    <property type="molecule type" value="Genomic_DNA"/>
</dbReference>
<sequence length="361" mass="36503">MDPTDDIFFTAEALERASSVFDAGRVGWKGARGGLPLKADEGSRAGSEGAREGGKRNGLEGDGLSDGEYEAGLSDMLLSDMDSGIFFNEANAALFAGAGEGGLSKQASLDGDGLRDPQHFHLEQQQEAREGGEECPSALQPFPAASLSSKNVSSLPSGVHGSWPSFMGAGPPVWKQPGEGMSHQNQKGARDLRPLVGQSATAPQDGGALGTGGPGLGGPRGEGRQVMAVTPGQGESVNGLMDETASVLSSECSSLWGTEEGEGGRAGGRPRDTSMHLRYQMRSVASPALLCPSPGSSSNSHASSGGMGGGEGKEGRGSGGKKGGRKGTAGGRRRAEGAGGGEAAAAPTPGTGVNARKDRRR</sequence>
<feature type="compositionally biased region" description="Low complexity" evidence="1">
    <location>
        <begin position="292"/>
        <end position="304"/>
    </location>
</feature>
<protein>
    <submittedName>
        <fullName evidence="2">Uncharacterized protein</fullName>
    </submittedName>
</protein>
<evidence type="ECO:0000313" key="2">
    <source>
        <dbReference type="EMBL" id="TFJ84620.1"/>
    </source>
</evidence>
<keyword evidence="3" id="KW-1185">Reference proteome</keyword>
<accession>A0A4D9CZL4</accession>
<organism evidence="2 3">
    <name type="scientific">Nannochloropsis salina CCMP1776</name>
    <dbReference type="NCBI Taxonomy" id="1027361"/>
    <lineage>
        <taxon>Eukaryota</taxon>
        <taxon>Sar</taxon>
        <taxon>Stramenopiles</taxon>
        <taxon>Ochrophyta</taxon>
        <taxon>Eustigmatophyceae</taxon>
        <taxon>Eustigmatales</taxon>
        <taxon>Monodopsidaceae</taxon>
        <taxon>Microchloropsis</taxon>
        <taxon>Microchloropsis salina</taxon>
    </lineage>
</organism>
<feature type="region of interest" description="Disordered" evidence="1">
    <location>
        <begin position="245"/>
        <end position="361"/>
    </location>
</feature>
<feature type="region of interest" description="Disordered" evidence="1">
    <location>
        <begin position="124"/>
        <end position="226"/>
    </location>
</feature>
<feature type="compositionally biased region" description="Basic and acidic residues" evidence="1">
    <location>
        <begin position="38"/>
        <end position="59"/>
    </location>
</feature>
<proteinExistence type="predicted"/>
<dbReference type="Proteomes" id="UP000355283">
    <property type="component" value="Unassembled WGS sequence"/>
</dbReference>
<feature type="compositionally biased region" description="Low complexity" evidence="1">
    <location>
        <begin position="343"/>
        <end position="352"/>
    </location>
</feature>
<feature type="region of interest" description="Disordered" evidence="1">
    <location>
        <begin position="32"/>
        <end position="66"/>
    </location>
</feature>
<evidence type="ECO:0000313" key="3">
    <source>
        <dbReference type="Proteomes" id="UP000355283"/>
    </source>
</evidence>
<gene>
    <name evidence="2" type="ORF">NSK_004085</name>
</gene>
<feature type="compositionally biased region" description="Low complexity" evidence="1">
    <location>
        <begin position="143"/>
        <end position="157"/>
    </location>
</feature>
<feature type="compositionally biased region" description="Gly residues" evidence="1">
    <location>
        <begin position="207"/>
        <end position="220"/>
    </location>
</feature>
<evidence type="ECO:0000256" key="1">
    <source>
        <dbReference type="SAM" id="MobiDB-lite"/>
    </source>
</evidence>
<name>A0A4D9CZL4_9STRA</name>